<reference evidence="4 5" key="1">
    <citation type="journal article" date="2018" name="PLoS ONE">
        <title>The draft genome of Kipferlia bialata reveals reductive genome evolution in fornicate parasites.</title>
        <authorList>
            <person name="Tanifuji G."/>
            <person name="Takabayashi S."/>
            <person name="Kume K."/>
            <person name="Takagi M."/>
            <person name="Nakayama T."/>
            <person name="Kamikawa R."/>
            <person name="Inagaki Y."/>
            <person name="Hashimoto T."/>
        </authorList>
    </citation>
    <scope>NUCLEOTIDE SEQUENCE [LARGE SCALE GENOMIC DNA]</scope>
    <source>
        <strain evidence="4">NY0173</strain>
    </source>
</reference>
<feature type="chain" id="PRO_5039918746" evidence="3">
    <location>
        <begin position="19"/>
        <end position="394"/>
    </location>
</feature>
<keyword evidence="5" id="KW-1185">Reference proteome</keyword>
<name>A0A9K3GGY8_9EUKA</name>
<feature type="transmembrane region" description="Helical" evidence="2">
    <location>
        <begin position="34"/>
        <end position="55"/>
    </location>
</feature>
<keyword evidence="2" id="KW-1133">Transmembrane helix</keyword>
<evidence type="ECO:0000313" key="4">
    <source>
        <dbReference type="EMBL" id="GIQ82633.1"/>
    </source>
</evidence>
<organism evidence="4 5">
    <name type="scientific">Kipferlia bialata</name>
    <dbReference type="NCBI Taxonomy" id="797122"/>
    <lineage>
        <taxon>Eukaryota</taxon>
        <taxon>Metamonada</taxon>
        <taxon>Carpediemonas-like organisms</taxon>
        <taxon>Kipferlia</taxon>
    </lineage>
</organism>
<dbReference type="Proteomes" id="UP000265618">
    <property type="component" value="Unassembled WGS sequence"/>
</dbReference>
<proteinExistence type="predicted"/>
<protein>
    <submittedName>
        <fullName evidence="4">Uncharacterized protein</fullName>
    </submittedName>
</protein>
<dbReference type="EMBL" id="BDIP01000762">
    <property type="protein sequence ID" value="GIQ82633.1"/>
    <property type="molecule type" value="Genomic_DNA"/>
</dbReference>
<evidence type="ECO:0000256" key="3">
    <source>
        <dbReference type="SAM" id="SignalP"/>
    </source>
</evidence>
<sequence>MTPCLAAMFSLLSPRLWPMDTESGCDDIVCLPVLKGTCLSVAGVALVALLCALWYRRHCHKKNTRTWYAARIAWRCGAFLWVYVWVSFKLYFYFVNSSVDFLQQHQHHIPRGQVRACLLDVFGAVGPIVTMQLLKEKQQIRVHFLMVIVLAVLHLVATAMYHIRIGKVVVSPRVPVARDTRPLGWFRNMCRFCLSKCSAFLYAVGYRLYSWWWVSPLLRWCVELVIVGTVGGGFIYLNIQSDAIVVDKRKNDVELDMFDFAVQMASITLECLTFALLAGISVIEVHIQDYVVGLYNHSEITPTDGNKPQRLDGKTPFVNTPTTATDGHTHTSQQAAATPEALGNTVTGYQSRSTHRWSHWRSQHDDAQIGECTFRPQTNEQGVRNLVRHILDDE</sequence>
<keyword evidence="2" id="KW-0812">Transmembrane</keyword>
<gene>
    <name evidence="4" type="ORF">KIPB_003801</name>
</gene>
<evidence type="ECO:0000256" key="2">
    <source>
        <dbReference type="SAM" id="Phobius"/>
    </source>
</evidence>
<keyword evidence="3" id="KW-0732">Signal</keyword>
<dbReference type="AlphaFoldDB" id="A0A9K3GGY8"/>
<comment type="caution">
    <text evidence="4">The sequence shown here is derived from an EMBL/GenBank/DDBJ whole genome shotgun (WGS) entry which is preliminary data.</text>
</comment>
<evidence type="ECO:0000313" key="5">
    <source>
        <dbReference type="Proteomes" id="UP000265618"/>
    </source>
</evidence>
<feature type="transmembrane region" description="Helical" evidence="2">
    <location>
        <begin position="142"/>
        <end position="163"/>
    </location>
</feature>
<feature type="signal peptide" evidence="3">
    <location>
        <begin position="1"/>
        <end position="18"/>
    </location>
</feature>
<evidence type="ECO:0000256" key="1">
    <source>
        <dbReference type="SAM" id="MobiDB-lite"/>
    </source>
</evidence>
<feature type="transmembrane region" description="Helical" evidence="2">
    <location>
        <begin position="76"/>
        <end position="93"/>
    </location>
</feature>
<feature type="transmembrane region" description="Helical" evidence="2">
    <location>
        <begin position="260"/>
        <end position="283"/>
    </location>
</feature>
<accession>A0A9K3GGY8</accession>
<feature type="transmembrane region" description="Helical" evidence="2">
    <location>
        <begin position="217"/>
        <end position="239"/>
    </location>
</feature>
<feature type="region of interest" description="Disordered" evidence="1">
    <location>
        <begin position="303"/>
        <end position="348"/>
    </location>
</feature>
<keyword evidence="2" id="KW-0472">Membrane</keyword>